<evidence type="ECO:0000256" key="5">
    <source>
        <dbReference type="ARBA" id="ARBA00023242"/>
    </source>
</evidence>
<proteinExistence type="predicted"/>
<name>A0A8J9Y6C2_9NEOP</name>
<dbReference type="InterPro" id="IPR036855">
    <property type="entry name" value="Znf_CCCH_sf"/>
</dbReference>
<dbReference type="AlphaFoldDB" id="A0A8J9Y6C2"/>
<dbReference type="Gene3D" id="4.10.1000.10">
    <property type="entry name" value="Zinc finger, CCCH-type"/>
    <property type="match status" value="1"/>
</dbReference>
<evidence type="ECO:0000313" key="8">
    <source>
        <dbReference type="Proteomes" id="UP000838878"/>
    </source>
</evidence>
<dbReference type="Pfam" id="PF18044">
    <property type="entry name" value="zf-CCCH_4"/>
    <property type="match status" value="1"/>
</dbReference>
<dbReference type="OrthoDB" id="20729at2759"/>
<evidence type="ECO:0000256" key="4">
    <source>
        <dbReference type="ARBA" id="ARBA00022833"/>
    </source>
</evidence>
<sequence length="249" mass="27582">MVVCKFFHQGYCRFGQSCRFEHVYGSKYSYRAPQTQNQNSNTGNQNGFGSNASSLFRSAVQNTATYNNAANNSAFVQNPPRVSVFNRLGEQNSNFNQNNQARSIFAQANQNVFQDSQPTNVFQTQNQAKSIFSQATQNVFGSQTNFAAQNNAANLFASAAQKVSQNNVFDSQMSSSPMITNNISQTSERPTSNVFGVVSSNFDQNYNNEDTLYYSKLEDLSADAIEAFNSADFKLGYIPELPPPKSLCI</sequence>
<organism evidence="7 8">
    <name type="scientific">Brenthis ino</name>
    <name type="common">lesser marbled fritillary</name>
    <dbReference type="NCBI Taxonomy" id="405034"/>
    <lineage>
        <taxon>Eukaryota</taxon>
        <taxon>Metazoa</taxon>
        <taxon>Ecdysozoa</taxon>
        <taxon>Arthropoda</taxon>
        <taxon>Hexapoda</taxon>
        <taxon>Insecta</taxon>
        <taxon>Pterygota</taxon>
        <taxon>Neoptera</taxon>
        <taxon>Endopterygota</taxon>
        <taxon>Lepidoptera</taxon>
        <taxon>Glossata</taxon>
        <taxon>Ditrysia</taxon>
        <taxon>Papilionoidea</taxon>
        <taxon>Nymphalidae</taxon>
        <taxon>Heliconiinae</taxon>
        <taxon>Argynnini</taxon>
        <taxon>Brenthis</taxon>
    </lineage>
</organism>
<reference evidence="7" key="1">
    <citation type="submission" date="2021-12" db="EMBL/GenBank/DDBJ databases">
        <authorList>
            <person name="Martin H S."/>
        </authorList>
    </citation>
    <scope>NUCLEOTIDE SEQUENCE</scope>
</reference>
<keyword evidence="4" id="KW-0862">Zinc</keyword>
<protein>
    <recommendedName>
        <fullName evidence="6">E3 ligase CCCH-type zinc finger domain-containing protein</fullName>
    </recommendedName>
</protein>
<keyword evidence="3" id="KW-0863">Zinc-finger</keyword>
<dbReference type="EMBL" id="OV170222">
    <property type="protein sequence ID" value="CAH0720579.1"/>
    <property type="molecule type" value="Genomic_DNA"/>
</dbReference>
<evidence type="ECO:0000256" key="2">
    <source>
        <dbReference type="ARBA" id="ARBA00022723"/>
    </source>
</evidence>
<accession>A0A8J9Y6C2</accession>
<dbReference type="Proteomes" id="UP000838878">
    <property type="component" value="Chromosome 2"/>
</dbReference>
<feature type="non-terminal residue" evidence="7">
    <location>
        <position position="249"/>
    </location>
</feature>
<dbReference type="PANTHER" id="PTHR46527:SF1">
    <property type="entry name" value="NUCLEOPORIN NUP42"/>
    <property type="match status" value="1"/>
</dbReference>
<evidence type="ECO:0000256" key="3">
    <source>
        <dbReference type="ARBA" id="ARBA00022771"/>
    </source>
</evidence>
<feature type="domain" description="E3 ligase CCCH-type zinc finger" evidence="6">
    <location>
        <begin position="3"/>
        <end position="22"/>
    </location>
</feature>
<dbReference type="GO" id="GO:0008270">
    <property type="term" value="F:zinc ion binding"/>
    <property type="evidence" value="ECO:0007669"/>
    <property type="project" value="UniProtKB-KW"/>
</dbReference>
<keyword evidence="8" id="KW-1185">Reference proteome</keyword>
<comment type="subcellular location">
    <subcellularLocation>
        <location evidence="1">Nucleus</location>
    </subcellularLocation>
</comment>
<dbReference type="PANTHER" id="PTHR46527">
    <property type="entry name" value="NUCLEOPORIN-LIKE PROTEIN 2"/>
    <property type="match status" value="1"/>
</dbReference>
<gene>
    <name evidence="7" type="ORF">BINO364_LOCUS6792</name>
</gene>
<keyword evidence="2" id="KW-0479">Metal-binding</keyword>
<dbReference type="InterPro" id="IPR041367">
    <property type="entry name" value="Znf-CCCH_4"/>
</dbReference>
<dbReference type="InterPro" id="IPR051767">
    <property type="entry name" value="Nucleoporin_NUP42"/>
</dbReference>
<keyword evidence="5" id="KW-0539">Nucleus</keyword>
<evidence type="ECO:0000259" key="6">
    <source>
        <dbReference type="Pfam" id="PF18044"/>
    </source>
</evidence>
<dbReference type="GO" id="GO:0005634">
    <property type="term" value="C:nucleus"/>
    <property type="evidence" value="ECO:0007669"/>
    <property type="project" value="UniProtKB-SubCell"/>
</dbReference>
<evidence type="ECO:0000256" key="1">
    <source>
        <dbReference type="ARBA" id="ARBA00004123"/>
    </source>
</evidence>
<evidence type="ECO:0000313" key="7">
    <source>
        <dbReference type="EMBL" id="CAH0720579.1"/>
    </source>
</evidence>
<dbReference type="SUPFAM" id="SSF90229">
    <property type="entry name" value="CCCH zinc finger"/>
    <property type="match status" value="1"/>
</dbReference>